<protein>
    <submittedName>
        <fullName evidence="1">MFS general substrate transporter</fullName>
    </submittedName>
</protein>
<organism evidence="1 2">
    <name type="scientific">Hygrophoropsis aurantiaca</name>
    <dbReference type="NCBI Taxonomy" id="72124"/>
    <lineage>
        <taxon>Eukaryota</taxon>
        <taxon>Fungi</taxon>
        <taxon>Dikarya</taxon>
        <taxon>Basidiomycota</taxon>
        <taxon>Agaricomycotina</taxon>
        <taxon>Agaricomycetes</taxon>
        <taxon>Agaricomycetidae</taxon>
        <taxon>Boletales</taxon>
        <taxon>Coniophorineae</taxon>
        <taxon>Hygrophoropsidaceae</taxon>
        <taxon>Hygrophoropsis</taxon>
    </lineage>
</organism>
<gene>
    <name evidence="1" type="ORF">BJ138DRAFT_1013868</name>
</gene>
<dbReference type="EMBL" id="MU267864">
    <property type="protein sequence ID" value="KAH7907855.1"/>
    <property type="molecule type" value="Genomic_DNA"/>
</dbReference>
<sequence>MIPDVSASPAYSTEKFELSIEFGVHRVKSLNIDDLDSPLSSPASDSEAQIEKDPKEPQLPPPDRGIRAWLYLAASFIVEAIVWGYPMAYGTFLNAYLLDPQYASQPQAAISLPIVGPLSSGMIYCSGNVLNPFIGRYPRSRRAFVWIGSLLCFVSLFSSSYIKNVVYLVVLQGFLYGLGGSLLYAPTVSYLTEWFVERRGMANGVMFAGTGIGGFLFPLFLPSLLDKFGPEKSLRMLAIGLAVVLLPFLPFVKERLPMSRDRAPQPKWSRSAINNPAFWFILVANTVHGLGFFVPYVWLPTFATALGANSTEASLTLALLNVCVSLSGVFCGILGDKINPWVLATCSASFATFAIFILWGLAANSLGGLIAFGVLFGLIGGGWTAMWASLIKPMAAEDPEVATTLFGYLFLSRGLGNILSTPISTALIIGSASLDESTSSAHARVGYAVANGKFRRMIIGAGIFLAGGVIAIGSGMIRERMKSQR</sequence>
<dbReference type="Proteomes" id="UP000790377">
    <property type="component" value="Unassembled WGS sequence"/>
</dbReference>
<reference evidence="1" key="1">
    <citation type="journal article" date="2021" name="New Phytol.">
        <title>Evolutionary innovations through gain and loss of genes in the ectomycorrhizal Boletales.</title>
        <authorList>
            <person name="Wu G."/>
            <person name="Miyauchi S."/>
            <person name="Morin E."/>
            <person name="Kuo A."/>
            <person name="Drula E."/>
            <person name="Varga T."/>
            <person name="Kohler A."/>
            <person name="Feng B."/>
            <person name="Cao Y."/>
            <person name="Lipzen A."/>
            <person name="Daum C."/>
            <person name="Hundley H."/>
            <person name="Pangilinan J."/>
            <person name="Johnson J."/>
            <person name="Barry K."/>
            <person name="LaButti K."/>
            <person name="Ng V."/>
            <person name="Ahrendt S."/>
            <person name="Min B."/>
            <person name="Choi I.G."/>
            <person name="Park H."/>
            <person name="Plett J.M."/>
            <person name="Magnuson J."/>
            <person name="Spatafora J.W."/>
            <person name="Nagy L.G."/>
            <person name="Henrissat B."/>
            <person name="Grigoriev I.V."/>
            <person name="Yang Z.L."/>
            <person name="Xu J."/>
            <person name="Martin F.M."/>
        </authorList>
    </citation>
    <scope>NUCLEOTIDE SEQUENCE</scope>
    <source>
        <strain evidence="1">ATCC 28755</strain>
    </source>
</reference>
<comment type="caution">
    <text evidence="1">The sequence shown here is derived from an EMBL/GenBank/DDBJ whole genome shotgun (WGS) entry which is preliminary data.</text>
</comment>
<accession>A0ACB8A2T9</accession>
<evidence type="ECO:0000313" key="1">
    <source>
        <dbReference type="EMBL" id="KAH7907855.1"/>
    </source>
</evidence>
<proteinExistence type="predicted"/>
<keyword evidence="2" id="KW-1185">Reference proteome</keyword>
<name>A0ACB8A2T9_9AGAM</name>
<evidence type="ECO:0000313" key="2">
    <source>
        <dbReference type="Proteomes" id="UP000790377"/>
    </source>
</evidence>